<evidence type="ECO:0000259" key="1">
    <source>
        <dbReference type="Pfam" id="PF07971"/>
    </source>
</evidence>
<dbReference type="Proteomes" id="UP000320239">
    <property type="component" value="Unassembled WGS sequence"/>
</dbReference>
<dbReference type="EMBL" id="VIWY01000005">
    <property type="protein sequence ID" value="TWG12654.1"/>
    <property type="molecule type" value="Genomic_DNA"/>
</dbReference>
<evidence type="ECO:0000313" key="2">
    <source>
        <dbReference type="EMBL" id="TWG12654.1"/>
    </source>
</evidence>
<dbReference type="GO" id="GO:0005829">
    <property type="term" value="C:cytosol"/>
    <property type="evidence" value="ECO:0007669"/>
    <property type="project" value="TreeGrafter"/>
</dbReference>
<dbReference type="Pfam" id="PF07971">
    <property type="entry name" value="Glyco_hydro_92"/>
    <property type="match status" value="1"/>
</dbReference>
<dbReference type="GO" id="GO:0006516">
    <property type="term" value="P:glycoprotein catabolic process"/>
    <property type="evidence" value="ECO:0007669"/>
    <property type="project" value="TreeGrafter"/>
</dbReference>
<accession>A0A561VM04</accession>
<evidence type="ECO:0000313" key="3">
    <source>
        <dbReference type="Proteomes" id="UP000320239"/>
    </source>
</evidence>
<feature type="domain" description="Glycosyl hydrolase family 92" evidence="1">
    <location>
        <begin position="1"/>
        <end position="87"/>
    </location>
</feature>
<keyword evidence="3" id="KW-1185">Reference proteome</keyword>
<protein>
    <submittedName>
        <fullName evidence="2">Glycosyl hydrolase family 92</fullName>
    </submittedName>
</protein>
<keyword evidence="2" id="KW-0378">Hydrolase</keyword>
<dbReference type="GO" id="GO:0000224">
    <property type="term" value="F:peptide-N4-(N-acetyl-beta-glucosaminyl)asparagine amidase activity"/>
    <property type="evidence" value="ECO:0007669"/>
    <property type="project" value="TreeGrafter"/>
</dbReference>
<dbReference type="InterPro" id="IPR050883">
    <property type="entry name" value="PNGase"/>
</dbReference>
<dbReference type="PANTHER" id="PTHR12143:SF39">
    <property type="entry name" value="SECRETED PROTEIN"/>
    <property type="match status" value="1"/>
</dbReference>
<organism evidence="2 3">
    <name type="scientific">Actinoplanes teichomyceticus</name>
    <dbReference type="NCBI Taxonomy" id="1867"/>
    <lineage>
        <taxon>Bacteria</taxon>
        <taxon>Bacillati</taxon>
        <taxon>Actinomycetota</taxon>
        <taxon>Actinomycetes</taxon>
        <taxon>Micromonosporales</taxon>
        <taxon>Micromonosporaceae</taxon>
        <taxon>Actinoplanes</taxon>
    </lineage>
</organism>
<proteinExistence type="predicted"/>
<dbReference type="Gene3D" id="3.30.2080.10">
    <property type="entry name" value="GH92 mannosidase domain"/>
    <property type="match status" value="1"/>
</dbReference>
<dbReference type="InterPro" id="IPR012939">
    <property type="entry name" value="Glyco_hydro_92"/>
</dbReference>
<dbReference type="AlphaFoldDB" id="A0A561VM04"/>
<name>A0A561VM04_ACTTI</name>
<sequence>MFSSLGLYPTMSGAGFLAVSSPQFPAATVRIGAWADRQGGTLTITAPDVSDTRRYVQSVRVDGRAHAPNWLTWQAIARGGSIAHTVGTSPSAWGTAVTDEPPSVNATPSHHCAVTAGAQCAVDLSAARATDGTATTAATREGDFDGAGWSYDAALLPPAGTVTWNGVTYSAPSPAGAAGNFVPAGGPALPLPTLRRGTLRLVAAAHHGPVTGTVTVRYTDGGTAATTLTVPDWCAPAGSGTAVLAMPHRIRAGQGVDGPPASLFGFTVALDPGRELRSVTLPADARIRVYAITVH</sequence>
<reference evidence="2 3" key="1">
    <citation type="submission" date="2019-06" db="EMBL/GenBank/DDBJ databases">
        <title>Sequencing the genomes of 1000 actinobacteria strains.</title>
        <authorList>
            <person name="Klenk H.-P."/>
        </authorList>
    </citation>
    <scope>NUCLEOTIDE SEQUENCE [LARGE SCALE GENOMIC DNA]</scope>
    <source>
        <strain evidence="2 3">DSM 43866</strain>
    </source>
</reference>
<gene>
    <name evidence="2" type="ORF">FHX34_105521</name>
</gene>
<comment type="caution">
    <text evidence="2">The sequence shown here is derived from an EMBL/GenBank/DDBJ whole genome shotgun (WGS) entry which is preliminary data.</text>
</comment>
<dbReference type="PANTHER" id="PTHR12143">
    <property type="entry name" value="PEPTIDE N-GLYCANASE PNGASE -RELATED"/>
    <property type="match status" value="1"/>
</dbReference>